<dbReference type="Pfam" id="PF13424">
    <property type="entry name" value="TPR_12"/>
    <property type="match status" value="1"/>
</dbReference>
<dbReference type="SMART" id="SM00028">
    <property type="entry name" value="TPR"/>
    <property type="match status" value="5"/>
</dbReference>
<dbReference type="AlphaFoldDB" id="A0A8J3HT34"/>
<dbReference type="RefSeq" id="WP_220192943.1">
    <property type="nucleotide sequence ID" value="NZ_BNJF01000001.1"/>
</dbReference>
<dbReference type="SUPFAM" id="SSF48452">
    <property type="entry name" value="TPR-like"/>
    <property type="match status" value="2"/>
</dbReference>
<proteinExistence type="predicted"/>
<evidence type="ECO:0000313" key="1">
    <source>
        <dbReference type="EMBL" id="GHO43472.1"/>
    </source>
</evidence>
<comment type="caution">
    <text evidence="1">The sequence shown here is derived from an EMBL/GenBank/DDBJ whole genome shotgun (WGS) entry which is preliminary data.</text>
</comment>
<dbReference type="Proteomes" id="UP000612362">
    <property type="component" value="Unassembled WGS sequence"/>
</dbReference>
<keyword evidence="2" id="KW-1185">Reference proteome</keyword>
<dbReference type="PANTHER" id="PTHR10098">
    <property type="entry name" value="RAPSYN-RELATED"/>
    <property type="match status" value="1"/>
</dbReference>
<sequence length="376" mass="42983">MNTHSDTQLLLYSARLQLEEGQQDSALAVLQTCHCEEERQQQECAYLSGWAYVARRQWDDAQRVLFPMLDEETQAWEQGFQLERERIAYFLLCLGSVASTLTLYEDASLHFASCLKLLHDRRIHLPGVRIKARYSLGTVSLLKGQPEVAIQNYTDALKLCQHYQNVDAPAQIYHGLCEAYQATGAYELAFEMGSTSLQLYQQRADRQKCASLHQALGRICFQLENYQDATKHYDESLQTAMSINDTALTTMNYALLAELRLAERRLGEAREYSQLALEHVEQLRSPFMQSKAYAALGKVVHEEALHAPNEESRLKLLEAATDYFQRAIEYLKQIGASREIADLYSLLAQTLELLGREEEALLCWRSGFEVLQEHKA</sequence>
<accession>A0A8J3HT34</accession>
<dbReference type="EMBL" id="BNJF01000001">
    <property type="protein sequence ID" value="GHO43472.1"/>
    <property type="molecule type" value="Genomic_DNA"/>
</dbReference>
<evidence type="ECO:0000313" key="2">
    <source>
        <dbReference type="Proteomes" id="UP000612362"/>
    </source>
</evidence>
<gene>
    <name evidence="1" type="ORF">KSX_16350</name>
</gene>
<protein>
    <recommendedName>
        <fullName evidence="3">Tetratricopeptide repeat protein</fullName>
    </recommendedName>
</protein>
<dbReference type="InterPro" id="IPR011990">
    <property type="entry name" value="TPR-like_helical_dom_sf"/>
</dbReference>
<dbReference type="PANTHER" id="PTHR10098:SF108">
    <property type="entry name" value="TETRATRICOPEPTIDE REPEAT PROTEIN 28"/>
    <property type="match status" value="1"/>
</dbReference>
<dbReference type="InterPro" id="IPR019734">
    <property type="entry name" value="TPR_rpt"/>
</dbReference>
<organism evidence="1 2">
    <name type="scientific">Ktedonospora formicarum</name>
    <dbReference type="NCBI Taxonomy" id="2778364"/>
    <lineage>
        <taxon>Bacteria</taxon>
        <taxon>Bacillati</taxon>
        <taxon>Chloroflexota</taxon>
        <taxon>Ktedonobacteria</taxon>
        <taxon>Ktedonobacterales</taxon>
        <taxon>Ktedonobacteraceae</taxon>
        <taxon>Ktedonospora</taxon>
    </lineage>
</organism>
<evidence type="ECO:0008006" key="3">
    <source>
        <dbReference type="Google" id="ProtNLM"/>
    </source>
</evidence>
<name>A0A8J3HT34_9CHLR</name>
<reference evidence="1" key="1">
    <citation type="submission" date="2020-10" db="EMBL/GenBank/DDBJ databases">
        <title>Taxonomic study of unclassified bacteria belonging to the class Ktedonobacteria.</title>
        <authorList>
            <person name="Yabe S."/>
            <person name="Wang C.M."/>
            <person name="Zheng Y."/>
            <person name="Sakai Y."/>
            <person name="Cavaletti L."/>
            <person name="Monciardini P."/>
            <person name="Donadio S."/>
        </authorList>
    </citation>
    <scope>NUCLEOTIDE SEQUENCE</scope>
    <source>
        <strain evidence="1">SOSP1-1</strain>
    </source>
</reference>
<dbReference type="Gene3D" id="1.25.40.10">
    <property type="entry name" value="Tetratricopeptide repeat domain"/>
    <property type="match status" value="3"/>
</dbReference>